<name>A0ABU6QMY7_9FABA</name>
<dbReference type="EMBL" id="JASCZI010000696">
    <property type="protein sequence ID" value="MED6113015.1"/>
    <property type="molecule type" value="Genomic_DNA"/>
</dbReference>
<keyword evidence="3" id="KW-1185">Reference proteome</keyword>
<dbReference type="Proteomes" id="UP001341840">
    <property type="component" value="Unassembled WGS sequence"/>
</dbReference>
<feature type="compositionally biased region" description="Basic and acidic residues" evidence="1">
    <location>
        <begin position="1"/>
        <end position="16"/>
    </location>
</feature>
<organism evidence="2 3">
    <name type="scientific">Stylosanthes scabra</name>
    <dbReference type="NCBI Taxonomy" id="79078"/>
    <lineage>
        <taxon>Eukaryota</taxon>
        <taxon>Viridiplantae</taxon>
        <taxon>Streptophyta</taxon>
        <taxon>Embryophyta</taxon>
        <taxon>Tracheophyta</taxon>
        <taxon>Spermatophyta</taxon>
        <taxon>Magnoliopsida</taxon>
        <taxon>eudicotyledons</taxon>
        <taxon>Gunneridae</taxon>
        <taxon>Pentapetalae</taxon>
        <taxon>rosids</taxon>
        <taxon>fabids</taxon>
        <taxon>Fabales</taxon>
        <taxon>Fabaceae</taxon>
        <taxon>Papilionoideae</taxon>
        <taxon>50 kb inversion clade</taxon>
        <taxon>dalbergioids sensu lato</taxon>
        <taxon>Dalbergieae</taxon>
        <taxon>Pterocarpus clade</taxon>
        <taxon>Stylosanthes</taxon>
    </lineage>
</organism>
<sequence>MVEIGRRDEEPKRENESFLPDATVRARGGERRGSQSALTPKLTFDHVIARVRRAAAQCGQNPPEWLLGYRAMRRAGARCPVPPIFWLPSFNPCFPCSS</sequence>
<feature type="region of interest" description="Disordered" evidence="1">
    <location>
        <begin position="1"/>
        <end position="37"/>
    </location>
</feature>
<proteinExistence type="predicted"/>
<reference evidence="2 3" key="1">
    <citation type="journal article" date="2023" name="Plants (Basel)">
        <title>Bridging the Gap: Combining Genomics and Transcriptomics Approaches to Understand Stylosanthes scabra, an Orphan Legume from the Brazilian Caatinga.</title>
        <authorList>
            <person name="Ferreira-Neto J.R.C."/>
            <person name="da Silva M.D."/>
            <person name="Binneck E."/>
            <person name="de Melo N.F."/>
            <person name="da Silva R.H."/>
            <person name="de Melo A.L.T.M."/>
            <person name="Pandolfi V."/>
            <person name="Bustamante F.O."/>
            <person name="Brasileiro-Vidal A.C."/>
            <person name="Benko-Iseppon A.M."/>
        </authorList>
    </citation>
    <scope>NUCLEOTIDE SEQUENCE [LARGE SCALE GENOMIC DNA]</scope>
    <source>
        <tissue evidence="2">Leaves</tissue>
    </source>
</reference>
<accession>A0ABU6QMY7</accession>
<gene>
    <name evidence="2" type="ORF">PIB30_067155</name>
</gene>
<comment type="caution">
    <text evidence="2">The sequence shown here is derived from an EMBL/GenBank/DDBJ whole genome shotgun (WGS) entry which is preliminary data.</text>
</comment>
<evidence type="ECO:0000313" key="3">
    <source>
        <dbReference type="Proteomes" id="UP001341840"/>
    </source>
</evidence>
<protein>
    <submittedName>
        <fullName evidence="2">Uncharacterized protein</fullName>
    </submittedName>
</protein>
<evidence type="ECO:0000313" key="2">
    <source>
        <dbReference type="EMBL" id="MED6113015.1"/>
    </source>
</evidence>
<evidence type="ECO:0000256" key="1">
    <source>
        <dbReference type="SAM" id="MobiDB-lite"/>
    </source>
</evidence>